<dbReference type="PANTHER" id="PTHR46333:SF2">
    <property type="entry name" value="CYTOKINESIS PROTEIN 3"/>
    <property type="match status" value="1"/>
</dbReference>
<dbReference type="PANTHER" id="PTHR46333">
    <property type="entry name" value="CYTOKINESIS PROTEIN 3"/>
    <property type="match status" value="1"/>
</dbReference>
<dbReference type="InterPro" id="IPR038765">
    <property type="entry name" value="Papain-like_cys_pep_sf"/>
</dbReference>
<evidence type="ECO:0000313" key="3">
    <source>
        <dbReference type="Proteomes" id="UP001476807"/>
    </source>
</evidence>
<comment type="caution">
    <text evidence="2">The sequence shown here is derived from an EMBL/GenBank/DDBJ whole genome shotgun (WGS) entry which is preliminary data.</text>
</comment>
<dbReference type="RefSeq" id="WP_350414034.1">
    <property type="nucleotide sequence ID" value="NZ_JBEOKT010000021.1"/>
</dbReference>
<dbReference type="Pfam" id="PF01841">
    <property type="entry name" value="Transglut_core"/>
    <property type="match status" value="1"/>
</dbReference>
<dbReference type="InterPro" id="IPR052557">
    <property type="entry name" value="CAP/Cytokinesis_protein"/>
</dbReference>
<dbReference type="InterPro" id="IPR002931">
    <property type="entry name" value="Transglutaminase-like"/>
</dbReference>
<evidence type="ECO:0000313" key="2">
    <source>
        <dbReference type="EMBL" id="MER2999311.1"/>
    </source>
</evidence>
<dbReference type="SMART" id="SM00460">
    <property type="entry name" value="TGc"/>
    <property type="match status" value="1"/>
</dbReference>
<sequence length="358" mass="40597">MLSTKHHSFFKNRLSHFRLFRYFLLVLLFAALPVLQGFATNLPGPARLQELDLFAFNTDARYAKNVKTLAAYLNKEATNDYERARVVFAWIARNIRYNDHGYNAGNFGDNSVEVVLRNRLSVCDGYARLYKALGEEMGLKVEIISGYAKGYGYSPGRRFNQTNHAWNSVYLNGSWRLVDATWGSGSARMVNGKLKTIVAYNPYWFDVDPHAFLFSHLPKDPKWQQIEKPITLAQYEKLTSVEESLFKLGVDASEVLTGLTTGKLSNIPTTWNTDLPIKIEKAPLHGKLQPGKSYFLSFTVADDVELLVLNNKQWFYFDTKGTSHIIQLKPAQGSLAVMARKKGSKGNYSYFLEYKVGG</sequence>
<accession>A0ABV1RY27</accession>
<gene>
    <name evidence="2" type="ORF">ABS362_17295</name>
</gene>
<keyword evidence="3" id="KW-1185">Reference proteome</keyword>
<proteinExistence type="predicted"/>
<dbReference type="EMBL" id="JBEOKT010000021">
    <property type="protein sequence ID" value="MER2999311.1"/>
    <property type="molecule type" value="Genomic_DNA"/>
</dbReference>
<feature type="domain" description="Transglutaminase-like" evidence="1">
    <location>
        <begin position="115"/>
        <end position="182"/>
    </location>
</feature>
<protein>
    <submittedName>
        <fullName evidence="2">Transglutaminase domain-containing protein</fullName>
    </submittedName>
</protein>
<dbReference type="Gene3D" id="3.10.620.30">
    <property type="match status" value="1"/>
</dbReference>
<reference evidence="2 3" key="1">
    <citation type="submission" date="2024-06" db="EMBL/GenBank/DDBJ databases">
        <title>Pontibacter populi HYL7-15.</title>
        <authorList>
            <person name="Kim M.K."/>
        </authorList>
    </citation>
    <scope>NUCLEOTIDE SEQUENCE [LARGE SCALE GENOMIC DNA]</scope>
    <source>
        <strain evidence="2 3">HYL7-15</strain>
    </source>
</reference>
<name>A0ABV1RY27_9BACT</name>
<dbReference type="SUPFAM" id="SSF54001">
    <property type="entry name" value="Cysteine proteinases"/>
    <property type="match status" value="1"/>
</dbReference>
<dbReference type="Proteomes" id="UP001476807">
    <property type="component" value="Unassembled WGS sequence"/>
</dbReference>
<evidence type="ECO:0000259" key="1">
    <source>
        <dbReference type="SMART" id="SM00460"/>
    </source>
</evidence>
<organism evidence="2 3">
    <name type="scientific">Pontibacter populi</name>
    <dbReference type="NCBI Taxonomy" id="890055"/>
    <lineage>
        <taxon>Bacteria</taxon>
        <taxon>Pseudomonadati</taxon>
        <taxon>Bacteroidota</taxon>
        <taxon>Cytophagia</taxon>
        <taxon>Cytophagales</taxon>
        <taxon>Hymenobacteraceae</taxon>
        <taxon>Pontibacter</taxon>
    </lineage>
</organism>